<dbReference type="Pfam" id="PF00501">
    <property type="entry name" value="AMP-binding"/>
    <property type="match status" value="1"/>
</dbReference>
<dbReference type="AlphaFoldDB" id="A9V0D9"/>
<evidence type="ECO:0000256" key="2">
    <source>
        <dbReference type="ARBA" id="ARBA00022598"/>
    </source>
</evidence>
<organism evidence="4 5">
    <name type="scientific">Monosiga brevicollis</name>
    <name type="common">Choanoflagellate</name>
    <dbReference type="NCBI Taxonomy" id="81824"/>
    <lineage>
        <taxon>Eukaryota</taxon>
        <taxon>Choanoflagellata</taxon>
        <taxon>Craspedida</taxon>
        <taxon>Salpingoecidae</taxon>
        <taxon>Monosiga</taxon>
    </lineage>
</organism>
<dbReference type="PANTHER" id="PTHR43201">
    <property type="entry name" value="ACYL-COA SYNTHETASE"/>
    <property type="match status" value="1"/>
</dbReference>
<dbReference type="GO" id="GO:0006631">
    <property type="term" value="P:fatty acid metabolic process"/>
    <property type="evidence" value="ECO:0000318"/>
    <property type="project" value="GO_Central"/>
</dbReference>
<sequence>MDTWVARGHGPLFRWGAAHHVLSYEAVAAWADQQAKAKPFCQLPSNLRLAFIAQHHAYYATAAILFAPRTQYTPMDPRGSVSDLARAVAHLRVDALCIEATHPAAVSLTRCLSPYITVLWAHTGSQSAEPATSSSPLFYLADPILPQSSLDMACAERKVVDEPDISQLQLKGARWHDANGEVSHRVALVMQTSGTTRAPKRVLLTQVNCERAAASIAQTLQLTSQDVGCNALPLYHIHGLVVNLFATLFAGASLVLLPTATMADGPGLLEALRAFEVTWYSAVPLAHRRLLRVLRNSPAHVAPLPRLRLARNCSAHLAPADAAALAQLTGCRMLTTCAMTECMPMCSPSLLSTNPSCDSLGHACAPVVQVGVLAADDRVHNQGTGELCVRGPALNPYEDDNGSVYLPVHSSGWFQTGDLARIDGHGCVKLEGRLKDFINRAGEKLNPRELIVLGATLPRTATGKIQRAHLSRLLNGLSRPTNHRLLRLTTAAGTQALSLQVQEMHLASACTADIPKHLTPEALLVTFCAINLPRDAHLTLEQVGIDSLRLTELLELLHRHCDVEELSPEELYRTDVAVAVFLARWHLRPPAVAPSGSNKQQAVAAKKQLGRLRQQQIHAARESAYDEASCRFRNARAQHASTLFCSQPRSSAHMLALKMLCRG</sequence>
<feature type="domain" description="AMP-dependent synthetase/ligase" evidence="3">
    <location>
        <begin position="72"/>
        <end position="394"/>
    </location>
</feature>
<dbReference type="KEGG" id="mbr:MONBRDRAFT_8559"/>
<dbReference type="Proteomes" id="UP000001357">
    <property type="component" value="Unassembled WGS sequence"/>
</dbReference>
<evidence type="ECO:0000313" key="5">
    <source>
        <dbReference type="Proteomes" id="UP000001357"/>
    </source>
</evidence>
<dbReference type="EMBL" id="CH991552">
    <property type="protein sequence ID" value="EDQ89139.1"/>
    <property type="molecule type" value="Genomic_DNA"/>
</dbReference>
<proteinExistence type="inferred from homology"/>
<dbReference type="InterPro" id="IPR042099">
    <property type="entry name" value="ANL_N_sf"/>
</dbReference>
<accession>A9V0D9</accession>
<dbReference type="RefSeq" id="XP_001746244.1">
    <property type="nucleotide sequence ID" value="XM_001746192.1"/>
</dbReference>
<dbReference type="eggNOG" id="KOG1176">
    <property type="taxonomic scope" value="Eukaryota"/>
</dbReference>
<dbReference type="Gene3D" id="3.40.50.12780">
    <property type="entry name" value="N-terminal domain of ligase-like"/>
    <property type="match status" value="1"/>
</dbReference>
<protein>
    <recommendedName>
        <fullName evidence="3">AMP-dependent synthetase/ligase domain-containing protein</fullName>
    </recommendedName>
</protein>
<dbReference type="GeneID" id="5891453"/>
<evidence type="ECO:0000313" key="4">
    <source>
        <dbReference type="EMBL" id="EDQ89139.1"/>
    </source>
</evidence>
<evidence type="ECO:0000256" key="1">
    <source>
        <dbReference type="ARBA" id="ARBA00006432"/>
    </source>
</evidence>
<dbReference type="STRING" id="81824.A9V0D9"/>
<dbReference type="SUPFAM" id="SSF56801">
    <property type="entry name" value="Acetyl-CoA synthetase-like"/>
    <property type="match status" value="1"/>
</dbReference>
<evidence type="ECO:0000259" key="3">
    <source>
        <dbReference type="Pfam" id="PF00501"/>
    </source>
</evidence>
<keyword evidence="2" id="KW-0436">Ligase</keyword>
<comment type="similarity">
    <text evidence="1">Belongs to the ATP-dependent AMP-binding enzyme family.</text>
</comment>
<reference evidence="4 5" key="1">
    <citation type="journal article" date="2008" name="Nature">
        <title>The genome of the choanoflagellate Monosiga brevicollis and the origin of metazoans.</title>
        <authorList>
            <consortium name="JGI Sequencing"/>
            <person name="King N."/>
            <person name="Westbrook M.J."/>
            <person name="Young S.L."/>
            <person name="Kuo A."/>
            <person name="Abedin M."/>
            <person name="Chapman J."/>
            <person name="Fairclough S."/>
            <person name="Hellsten U."/>
            <person name="Isogai Y."/>
            <person name="Letunic I."/>
            <person name="Marr M."/>
            <person name="Pincus D."/>
            <person name="Putnam N."/>
            <person name="Rokas A."/>
            <person name="Wright K.J."/>
            <person name="Zuzow R."/>
            <person name="Dirks W."/>
            <person name="Good M."/>
            <person name="Goodstein D."/>
            <person name="Lemons D."/>
            <person name="Li W."/>
            <person name="Lyons J.B."/>
            <person name="Morris A."/>
            <person name="Nichols S."/>
            <person name="Richter D.J."/>
            <person name="Salamov A."/>
            <person name="Bork P."/>
            <person name="Lim W.A."/>
            <person name="Manning G."/>
            <person name="Miller W.T."/>
            <person name="McGinnis W."/>
            <person name="Shapiro H."/>
            <person name="Tjian R."/>
            <person name="Grigoriev I.V."/>
            <person name="Rokhsar D."/>
        </authorList>
    </citation>
    <scope>NUCLEOTIDE SEQUENCE [LARGE SCALE GENOMIC DNA]</scope>
    <source>
        <strain evidence="5">MX1 / ATCC 50154</strain>
    </source>
</reference>
<dbReference type="GO" id="GO:0031956">
    <property type="term" value="F:medium-chain fatty acid-CoA ligase activity"/>
    <property type="evidence" value="ECO:0000318"/>
    <property type="project" value="GO_Central"/>
</dbReference>
<dbReference type="InterPro" id="IPR000873">
    <property type="entry name" value="AMP-dep_synth/lig_dom"/>
</dbReference>
<gene>
    <name evidence="4" type="ORF">MONBRDRAFT_8559</name>
</gene>
<keyword evidence="5" id="KW-1185">Reference proteome</keyword>
<dbReference type="PANTHER" id="PTHR43201:SF5">
    <property type="entry name" value="MEDIUM-CHAIN ACYL-COA LIGASE ACSF2, MITOCHONDRIAL"/>
    <property type="match status" value="1"/>
</dbReference>
<name>A9V0D9_MONBE</name>
<dbReference type="InParanoid" id="A9V0D9"/>